<reference evidence="8 9" key="1">
    <citation type="journal article" date="2013" name="Genome Announc.">
        <title>Complete Genome Sequence of the Carbazole Degrader Pseudomonas resinovorans Strain CA10 (NBRC 106553).</title>
        <authorList>
            <person name="Shintani M."/>
            <person name="Hosoyama A."/>
            <person name="Ohji S."/>
            <person name="Tsuchikane K."/>
            <person name="Takarada H."/>
            <person name="Yamazoe A."/>
            <person name="Fujita N."/>
            <person name="Nojiri H."/>
        </authorList>
    </citation>
    <scope>NUCLEOTIDE SEQUENCE [LARGE SCALE GENOMIC DNA]</scope>
    <source>
        <strain evidence="8 9">NBRC 106553</strain>
    </source>
</reference>
<dbReference type="STRING" id="1245471.PCA10_01180"/>
<dbReference type="InterPro" id="IPR040919">
    <property type="entry name" value="Asparaginase_C"/>
</dbReference>
<dbReference type="InterPro" id="IPR041725">
    <property type="entry name" value="L-asparaginase_I"/>
</dbReference>
<feature type="domain" description="Asparaginase/glutaminase C-terminal" evidence="7">
    <location>
        <begin position="221"/>
        <end position="329"/>
    </location>
</feature>
<keyword evidence="8" id="KW-0378">Hydrolase</keyword>
<proteinExistence type="inferred from homology"/>
<gene>
    <name evidence="8" type="primary">ansA</name>
    <name evidence="8" type="ORF">PCA10_01180</name>
</gene>
<dbReference type="PATRIC" id="fig|1245471.3.peg.118"/>
<dbReference type="Gene3D" id="3.40.50.40">
    <property type="match status" value="1"/>
</dbReference>
<dbReference type="GO" id="GO:0004067">
    <property type="term" value="F:asparaginase activity"/>
    <property type="evidence" value="ECO:0007669"/>
    <property type="project" value="UniProtKB-UniRule"/>
</dbReference>
<protein>
    <submittedName>
        <fullName evidence="8">L-asparaginase I</fullName>
        <ecNumber evidence="8">3.5.1.1</ecNumber>
    </submittedName>
</protein>
<dbReference type="PIRSF" id="PIRSF500176">
    <property type="entry name" value="L_ASNase"/>
    <property type="match status" value="1"/>
</dbReference>
<comment type="similarity">
    <text evidence="1">Belongs to the asparaginase 1 family.</text>
</comment>
<dbReference type="CDD" id="cd08963">
    <property type="entry name" value="L-asparaginase_I"/>
    <property type="match status" value="1"/>
</dbReference>
<evidence type="ECO:0000256" key="4">
    <source>
        <dbReference type="PROSITE-ProRule" id="PRU10099"/>
    </source>
</evidence>
<dbReference type="eggNOG" id="COG0252">
    <property type="taxonomic scope" value="Bacteria"/>
</dbReference>
<dbReference type="HOGENOM" id="CLU_019134_2_3_6"/>
<name>S6AED3_METRE</name>
<feature type="active site" evidence="4">
    <location>
        <position position="27"/>
    </location>
</feature>
<evidence type="ECO:0000256" key="1">
    <source>
        <dbReference type="ARBA" id="ARBA00010518"/>
    </source>
</evidence>
<dbReference type="EMBL" id="AP013068">
    <property type="protein sequence ID" value="BAN45850.1"/>
    <property type="molecule type" value="Genomic_DNA"/>
</dbReference>
<dbReference type="KEGG" id="pre:PCA10_01180"/>
<dbReference type="InterPro" id="IPR020827">
    <property type="entry name" value="Asparaginase/glutaminase_AS1"/>
</dbReference>
<dbReference type="GO" id="GO:0006520">
    <property type="term" value="P:amino acid metabolic process"/>
    <property type="evidence" value="ECO:0007669"/>
    <property type="project" value="InterPro"/>
</dbReference>
<evidence type="ECO:0000259" key="6">
    <source>
        <dbReference type="Pfam" id="PF00710"/>
    </source>
</evidence>
<dbReference type="InterPro" id="IPR037152">
    <property type="entry name" value="L-asparaginase_N_sf"/>
</dbReference>
<dbReference type="InterPro" id="IPR027474">
    <property type="entry name" value="L-asparaginase_N"/>
</dbReference>
<dbReference type="InterPro" id="IPR027475">
    <property type="entry name" value="Asparaginase/glutaminase_AS2"/>
</dbReference>
<evidence type="ECO:0000256" key="2">
    <source>
        <dbReference type="PIRSR" id="PIRSR001220-1"/>
    </source>
</evidence>
<dbReference type="SUPFAM" id="SSF53774">
    <property type="entry name" value="Glutaminase/Asparaginase"/>
    <property type="match status" value="1"/>
</dbReference>
<dbReference type="EC" id="3.5.1.1" evidence="8"/>
<dbReference type="Gene3D" id="3.40.50.1170">
    <property type="entry name" value="L-asparaginase, N-terminal domain"/>
    <property type="match status" value="1"/>
</dbReference>
<dbReference type="PROSITE" id="PS51732">
    <property type="entry name" value="ASN_GLN_ASE_3"/>
    <property type="match status" value="1"/>
</dbReference>
<feature type="active site" description="O-isoaspartyl threonine intermediate" evidence="2">
    <location>
        <position position="27"/>
    </location>
</feature>
<dbReference type="Proteomes" id="UP000015503">
    <property type="component" value="Chromosome"/>
</dbReference>
<feature type="active site" evidence="5">
    <location>
        <position position="106"/>
    </location>
</feature>
<dbReference type="PROSITE" id="PS00144">
    <property type="entry name" value="ASN_GLN_ASE_1"/>
    <property type="match status" value="1"/>
</dbReference>
<dbReference type="SFLD" id="SFLDS00057">
    <property type="entry name" value="Glutaminase/Asparaginase"/>
    <property type="match status" value="1"/>
</dbReference>
<keyword evidence="9" id="KW-1185">Reference proteome</keyword>
<evidence type="ECO:0000313" key="8">
    <source>
        <dbReference type="EMBL" id="BAN45850.1"/>
    </source>
</evidence>
<sequence length="342" mass="36021">MAGLHYNKNGEPMSPSSKLLVLYTGGTIGMQMTAAGLAPASGFEARLKAEQLAHPQRPVPHWIFREMSPLLDSANMTQANWLQMRDAIVEGVDRDGCDAVLLLHGTDTLAYSAAALSFLLLGLPAPVVLTGSMQPAGVKGGDAWPNLFGALAQLQAGVEPGVHLFFNGQLLPGARVSKQKSEAFDAFAESRRPLRGKRTEQIPSDLDYRQPRRPVTMAVQPLFPGLGAAQLHAVLESGIQCVLLECYGSGTGPSDNLELLAVLKEAHAKGVVLAAISQCPEGAVEFDIYAAGSLLASTGLVSCAGMTREAALGKLFSLLGVGLPQGEVERRLGQDLCGELTG</sequence>
<feature type="domain" description="L-asparaginase N-terminal" evidence="6">
    <location>
        <begin position="18"/>
        <end position="193"/>
    </location>
</feature>
<evidence type="ECO:0000259" key="7">
    <source>
        <dbReference type="Pfam" id="PF17763"/>
    </source>
</evidence>
<dbReference type="SMART" id="SM00870">
    <property type="entry name" value="Asparaginase"/>
    <property type="match status" value="1"/>
</dbReference>
<dbReference type="GO" id="GO:0005829">
    <property type="term" value="C:cytosol"/>
    <property type="evidence" value="ECO:0007669"/>
    <property type="project" value="TreeGrafter"/>
</dbReference>
<dbReference type="InterPro" id="IPR027473">
    <property type="entry name" value="L-asparaginase_C"/>
</dbReference>
<dbReference type="AlphaFoldDB" id="S6AED3"/>
<evidence type="ECO:0000313" key="9">
    <source>
        <dbReference type="Proteomes" id="UP000015503"/>
    </source>
</evidence>
<dbReference type="PIRSF" id="PIRSF001220">
    <property type="entry name" value="L-ASNase_gatD"/>
    <property type="match status" value="1"/>
</dbReference>
<dbReference type="InterPro" id="IPR006034">
    <property type="entry name" value="Asparaginase/glutaminase-like"/>
</dbReference>
<dbReference type="Pfam" id="PF17763">
    <property type="entry name" value="Asparaginase_C"/>
    <property type="match status" value="1"/>
</dbReference>
<dbReference type="PRINTS" id="PR00139">
    <property type="entry name" value="ASNGLNASE"/>
</dbReference>
<dbReference type="Pfam" id="PF00710">
    <property type="entry name" value="Asparaginase"/>
    <property type="match status" value="1"/>
</dbReference>
<evidence type="ECO:0000256" key="3">
    <source>
        <dbReference type="PIRSR" id="PIRSR001220-2"/>
    </source>
</evidence>
<dbReference type="InterPro" id="IPR036152">
    <property type="entry name" value="Asp/glu_Ase-like_sf"/>
</dbReference>
<evidence type="ECO:0000256" key="5">
    <source>
        <dbReference type="PROSITE-ProRule" id="PRU10100"/>
    </source>
</evidence>
<dbReference type="PANTHER" id="PTHR11707">
    <property type="entry name" value="L-ASPARAGINASE"/>
    <property type="match status" value="1"/>
</dbReference>
<feature type="binding site" evidence="3">
    <location>
        <position position="73"/>
    </location>
    <ligand>
        <name>substrate</name>
    </ligand>
</feature>
<feature type="binding site" evidence="3">
    <location>
        <begin position="106"/>
        <end position="107"/>
    </location>
    <ligand>
        <name>substrate</name>
    </ligand>
</feature>
<dbReference type="PROSITE" id="PS00917">
    <property type="entry name" value="ASN_GLN_ASE_2"/>
    <property type="match status" value="1"/>
</dbReference>
<dbReference type="PANTHER" id="PTHR11707:SF28">
    <property type="entry name" value="60 KDA LYSOPHOSPHOLIPASE"/>
    <property type="match status" value="1"/>
</dbReference>
<organism evidence="8 9">
    <name type="scientific">Metapseudomonas resinovorans NBRC 106553</name>
    <dbReference type="NCBI Taxonomy" id="1245471"/>
    <lineage>
        <taxon>Bacteria</taxon>
        <taxon>Pseudomonadati</taxon>
        <taxon>Pseudomonadota</taxon>
        <taxon>Gammaproteobacteria</taxon>
        <taxon>Pseudomonadales</taxon>
        <taxon>Pseudomonadaceae</taxon>
        <taxon>Metapseudomonas</taxon>
    </lineage>
</organism>
<accession>S6AED3</accession>